<dbReference type="Pfam" id="PF11518">
    <property type="entry name" value="DUF3221"/>
    <property type="match status" value="1"/>
</dbReference>
<dbReference type="RefSeq" id="WP_381009358.1">
    <property type="nucleotide sequence ID" value="NZ_JBHTJF010000009.1"/>
</dbReference>
<comment type="caution">
    <text evidence="2">The sequence shown here is derived from an EMBL/GenBank/DDBJ whole genome shotgun (WGS) entry which is preliminary data.</text>
</comment>
<keyword evidence="3" id="KW-1185">Reference proteome</keyword>
<gene>
    <name evidence="2" type="ORF">ACFQ0V_02705</name>
</gene>
<accession>A0ABW3GU44</accession>
<organism evidence="2 3">
    <name type="scientific">Savagea faecisuis</name>
    <dbReference type="NCBI Taxonomy" id="1274803"/>
    <lineage>
        <taxon>Bacteria</taxon>
        <taxon>Bacillati</taxon>
        <taxon>Bacillota</taxon>
        <taxon>Bacilli</taxon>
        <taxon>Bacillales</taxon>
        <taxon>Caryophanaceae</taxon>
        <taxon>Savagea</taxon>
    </lineage>
</organism>
<evidence type="ECO:0000256" key="1">
    <source>
        <dbReference type="SAM" id="SignalP"/>
    </source>
</evidence>
<sequence>MKNMMKWGAVTMLAFSLAACSEETKESVEEAGDNIVEDSKENVEKVEGQMKNEAGVQGIVKAIDGADVTVEVTETVKGPDMAEGSEIVFHMDEIEADKVTHLKENDKVEVHYNGITTKSLPPQANAEDLIILTRE</sequence>
<dbReference type="Proteomes" id="UP001596976">
    <property type="component" value="Unassembled WGS sequence"/>
</dbReference>
<name>A0ABW3GU44_9BACL</name>
<evidence type="ECO:0000313" key="3">
    <source>
        <dbReference type="Proteomes" id="UP001596976"/>
    </source>
</evidence>
<dbReference type="EMBL" id="JBHTJF010000009">
    <property type="protein sequence ID" value="MFD0942680.1"/>
    <property type="molecule type" value="Genomic_DNA"/>
</dbReference>
<dbReference type="PROSITE" id="PS51257">
    <property type="entry name" value="PROKAR_LIPOPROTEIN"/>
    <property type="match status" value="1"/>
</dbReference>
<feature type="signal peptide" evidence="1">
    <location>
        <begin position="1"/>
        <end position="21"/>
    </location>
</feature>
<feature type="chain" id="PRO_5046400566" evidence="1">
    <location>
        <begin position="22"/>
        <end position="135"/>
    </location>
</feature>
<keyword evidence="1" id="KW-0732">Signal</keyword>
<reference evidence="3" key="1">
    <citation type="journal article" date="2019" name="Int. J. Syst. Evol. Microbiol.">
        <title>The Global Catalogue of Microorganisms (GCM) 10K type strain sequencing project: providing services to taxonomists for standard genome sequencing and annotation.</title>
        <authorList>
            <consortium name="The Broad Institute Genomics Platform"/>
            <consortium name="The Broad Institute Genome Sequencing Center for Infectious Disease"/>
            <person name="Wu L."/>
            <person name="Ma J."/>
        </authorList>
    </citation>
    <scope>NUCLEOTIDE SEQUENCE [LARGE SCALE GENOMIC DNA]</scope>
    <source>
        <strain evidence="3">CCUG 63563</strain>
    </source>
</reference>
<dbReference type="InterPro" id="IPR021598">
    <property type="entry name" value="DUF3221"/>
</dbReference>
<evidence type="ECO:0000313" key="2">
    <source>
        <dbReference type="EMBL" id="MFD0942680.1"/>
    </source>
</evidence>
<proteinExistence type="predicted"/>
<protein>
    <submittedName>
        <fullName evidence="2">DUF3221 domain-containing protein</fullName>
    </submittedName>
</protein>